<dbReference type="PANTHER" id="PTHR11067:SF9">
    <property type="entry name" value="INOSINE TRIPHOSPHATE PYROPHOSPHATASE"/>
    <property type="match status" value="1"/>
</dbReference>
<dbReference type="GO" id="GO:0009143">
    <property type="term" value="P:nucleoside triphosphate catabolic process"/>
    <property type="evidence" value="ECO:0007669"/>
    <property type="project" value="InterPro"/>
</dbReference>
<dbReference type="EMBL" id="KC513607">
    <property type="protein sequence ID" value="AGE95451.1"/>
    <property type="molecule type" value="Genomic_DNA"/>
</dbReference>
<reference evidence="3" key="1">
    <citation type="journal article" date="2013" name="Eukaryot. Cell">
        <title>Extremely Reduced Levels of Heterozygosity in the Vertebrate Pathogen Encephalitozoon cuniculi.</title>
        <authorList>
            <person name="Selman M."/>
            <person name="Sak B."/>
            <person name="Kvac M."/>
            <person name="Farinelli L."/>
            <person name="Weiss L.M."/>
            <person name="Corradi N."/>
        </authorList>
    </citation>
    <scope>NUCLEOTIDE SEQUENCE</scope>
</reference>
<dbReference type="VEuPathDB" id="MicrosporidiaDB:AEWQ_050850"/>
<evidence type="ECO:0000313" key="3">
    <source>
        <dbReference type="EMBL" id="AGE95451.1"/>
    </source>
</evidence>
<gene>
    <name evidence="3" type="ORF">ECU05_0870</name>
</gene>
<keyword evidence="2" id="KW-0378">Hydrolase</keyword>
<dbReference type="VEuPathDB" id="MicrosporidiaDB:ECU05_0870"/>
<dbReference type="GO" id="GO:0047429">
    <property type="term" value="F:nucleoside triphosphate diphosphatase activity"/>
    <property type="evidence" value="ECO:0007669"/>
    <property type="project" value="InterPro"/>
</dbReference>
<dbReference type="Gene3D" id="3.90.950.10">
    <property type="match status" value="1"/>
</dbReference>
<protein>
    <submittedName>
        <fullName evidence="3">Nucleotide triphosphosphatase of the ham1 family</fullName>
    </submittedName>
</protein>
<dbReference type="Pfam" id="PF01725">
    <property type="entry name" value="Ham1p_like"/>
    <property type="match status" value="1"/>
</dbReference>
<dbReference type="VEuPathDB" id="MicrosporidiaDB:AEWR_050850"/>
<dbReference type="GO" id="GO:0005737">
    <property type="term" value="C:cytoplasm"/>
    <property type="evidence" value="ECO:0007669"/>
    <property type="project" value="TreeGrafter"/>
</dbReference>
<dbReference type="PANTHER" id="PTHR11067">
    <property type="entry name" value="INOSINE TRIPHOSPHATE PYROPHOSPHATASE/HAM1 PROTEIN"/>
    <property type="match status" value="1"/>
</dbReference>
<dbReference type="VEuPathDB" id="MicrosporidiaDB:M970_050850"/>
<accession>M1KJT4</accession>
<dbReference type="InterPro" id="IPR002637">
    <property type="entry name" value="RdgB/HAM1"/>
</dbReference>
<organism evidence="3">
    <name type="scientific">Encephalitozoon cuniculi</name>
    <name type="common">Microsporidian parasite</name>
    <dbReference type="NCBI Taxonomy" id="6035"/>
    <lineage>
        <taxon>Eukaryota</taxon>
        <taxon>Fungi</taxon>
        <taxon>Fungi incertae sedis</taxon>
        <taxon>Microsporidia</taxon>
        <taxon>Unikaryonidae</taxon>
        <taxon>Encephalitozoon</taxon>
    </lineage>
</organism>
<comment type="similarity">
    <text evidence="1">Belongs to the HAM1 NTPase family.</text>
</comment>
<evidence type="ECO:0000256" key="1">
    <source>
        <dbReference type="ARBA" id="ARBA00008023"/>
    </source>
</evidence>
<proteinExistence type="inferred from homology"/>
<dbReference type="AlphaFoldDB" id="M1KJT4"/>
<sequence length="224" mass="25242">MEDRETVSETRLSRAVYSRENVANACNLDVNKLEMVRTLFITSSSYKYKAFQEFLGAPVQMIRLDIEEIQGSKEEIIIDKLQKVSHLVTESTFVFVDDTSIHMSGLGGFPGQYAKDFLKMGAPRVLEVASKVGGECVYSTIIGVVHMHKGKMVTRTFAGEVHGSIMPRDGVKPEIFSDLFIAEEDEHDEMPHGIAGIKIGRYRAVEKVKRYLAEIGVYDRMFDH</sequence>
<dbReference type="VEuPathDB" id="MicrosporidiaDB:AEWD_050850"/>
<dbReference type="InterPro" id="IPR029001">
    <property type="entry name" value="ITPase-like_fam"/>
</dbReference>
<dbReference type="CDD" id="cd00515">
    <property type="entry name" value="HAM1"/>
    <property type="match status" value="1"/>
</dbReference>
<name>M1KJT4_ENCCN</name>
<dbReference type="SUPFAM" id="SSF52972">
    <property type="entry name" value="ITPase-like"/>
    <property type="match status" value="1"/>
</dbReference>
<evidence type="ECO:0000256" key="2">
    <source>
        <dbReference type="ARBA" id="ARBA00022801"/>
    </source>
</evidence>